<evidence type="ECO:0000256" key="1">
    <source>
        <dbReference type="SAM" id="MobiDB-lite"/>
    </source>
</evidence>
<gene>
    <name evidence="2" type="ORF">NDU88_001882</name>
</gene>
<dbReference type="AlphaFoldDB" id="A0AAV7NC05"/>
<comment type="caution">
    <text evidence="2">The sequence shown here is derived from an EMBL/GenBank/DDBJ whole genome shotgun (WGS) entry which is preliminary data.</text>
</comment>
<protein>
    <submittedName>
        <fullName evidence="2">Uncharacterized protein</fullName>
    </submittedName>
</protein>
<dbReference type="Proteomes" id="UP001066276">
    <property type="component" value="Chromosome 8"/>
</dbReference>
<evidence type="ECO:0000313" key="2">
    <source>
        <dbReference type="EMBL" id="KAJ1113640.1"/>
    </source>
</evidence>
<sequence length="83" mass="9078">MILTTRYPKLMQWGSGDPYGHIRREVRSSGVNVSARSPEARKSKGEFAPGRRGSLRRQAPGGGGTNWEPPSRHSWELAASTGT</sequence>
<organism evidence="2 3">
    <name type="scientific">Pleurodeles waltl</name>
    <name type="common">Iberian ribbed newt</name>
    <dbReference type="NCBI Taxonomy" id="8319"/>
    <lineage>
        <taxon>Eukaryota</taxon>
        <taxon>Metazoa</taxon>
        <taxon>Chordata</taxon>
        <taxon>Craniata</taxon>
        <taxon>Vertebrata</taxon>
        <taxon>Euteleostomi</taxon>
        <taxon>Amphibia</taxon>
        <taxon>Batrachia</taxon>
        <taxon>Caudata</taxon>
        <taxon>Salamandroidea</taxon>
        <taxon>Salamandridae</taxon>
        <taxon>Pleurodelinae</taxon>
        <taxon>Pleurodeles</taxon>
    </lineage>
</organism>
<evidence type="ECO:0000313" key="3">
    <source>
        <dbReference type="Proteomes" id="UP001066276"/>
    </source>
</evidence>
<reference evidence="2" key="1">
    <citation type="journal article" date="2022" name="bioRxiv">
        <title>Sequencing and chromosome-scale assembly of the giantPleurodeles waltlgenome.</title>
        <authorList>
            <person name="Brown T."/>
            <person name="Elewa A."/>
            <person name="Iarovenko S."/>
            <person name="Subramanian E."/>
            <person name="Araus A.J."/>
            <person name="Petzold A."/>
            <person name="Susuki M."/>
            <person name="Suzuki K.-i.T."/>
            <person name="Hayashi T."/>
            <person name="Toyoda A."/>
            <person name="Oliveira C."/>
            <person name="Osipova E."/>
            <person name="Leigh N.D."/>
            <person name="Simon A."/>
            <person name="Yun M.H."/>
        </authorList>
    </citation>
    <scope>NUCLEOTIDE SEQUENCE</scope>
    <source>
        <strain evidence="2">20211129_DDA</strain>
        <tissue evidence="2">Liver</tissue>
    </source>
</reference>
<name>A0AAV7NC05_PLEWA</name>
<feature type="region of interest" description="Disordered" evidence="1">
    <location>
        <begin position="28"/>
        <end position="83"/>
    </location>
</feature>
<keyword evidence="3" id="KW-1185">Reference proteome</keyword>
<accession>A0AAV7NC05</accession>
<dbReference type="EMBL" id="JANPWB010000012">
    <property type="protein sequence ID" value="KAJ1113640.1"/>
    <property type="molecule type" value="Genomic_DNA"/>
</dbReference>
<proteinExistence type="predicted"/>